<reference evidence="1 2" key="1">
    <citation type="submission" date="2015-01" db="EMBL/GenBank/DDBJ databases">
        <title>Evolution of Trichinella species and genotypes.</title>
        <authorList>
            <person name="Korhonen P.K."/>
            <person name="Edoardo P."/>
            <person name="Giuseppe L.R."/>
            <person name="Gasser R.B."/>
        </authorList>
    </citation>
    <scope>NUCLEOTIDE SEQUENCE [LARGE SCALE GENOMIC DNA]</scope>
    <source>
        <strain evidence="1">ISS3</strain>
    </source>
</reference>
<dbReference type="OrthoDB" id="10584408at2759"/>
<dbReference type="EMBL" id="JYDH01000009">
    <property type="protein sequence ID" value="KRY41130.1"/>
    <property type="molecule type" value="Genomic_DNA"/>
</dbReference>
<keyword evidence="2" id="KW-1185">Reference proteome</keyword>
<protein>
    <submittedName>
        <fullName evidence="1">Uncharacterized protein</fullName>
    </submittedName>
</protein>
<evidence type="ECO:0000313" key="2">
    <source>
        <dbReference type="Proteomes" id="UP000054776"/>
    </source>
</evidence>
<organism evidence="1 2">
    <name type="scientific">Trichinella spiralis</name>
    <name type="common">Trichina worm</name>
    <dbReference type="NCBI Taxonomy" id="6334"/>
    <lineage>
        <taxon>Eukaryota</taxon>
        <taxon>Metazoa</taxon>
        <taxon>Ecdysozoa</taxon>
        <taxon>Nematoda</taxon>
        <taxon>Enoplea</taxon>
        <taxon>Dorylaimia</taxon>
        <taxon>Trichinellida</taxon>
        <taxon>Trichinellidae</taxon>
        <taxon>Trichinella</taxon>
    </lineage>
</organism>
<accession>A0A0V1BW29</accession>
<dbReference type="Proteomes" id="UP000054776">
    <property type="component" value="Unassembled WGS sequence"/>
</dbReference>
<evidence type="ECO:0000313" key="1">
    <source>
        <dbReference type="EMBL" id="KRY41130.1"/>
    </source>
</evidence>
<sequence>MQEAVSQSEYHQKYKSHQIQLQMYFYTVAKCAALDQSTSGQHVAVQRVVIIFTVSMKIKVEMNENTVN</sequence>
<name>A0A0V1BW29_TRISP</name>
<dbReference type="AlphaFoldDB" id="A0A0V1BW29"/>
<proteinExistence type="predicted"/>
<gene>
    <name evidence="1" type="ORF">T01_9107</name>
</gene>
<dbReference type="InParanoid" id="A0A0V1BW29"/>
<comment type="caution">
    <text evidence="1">The sequence shown here is derived from an EMBL/GenBank/DDBJ whole genome shotgun (WGS) entry which is preliminary data.</text>
</comment>